<accession>A0A2T0QE47</accession>
<evidence type="ECO:0000313" key="4">
    <source>
        <dbReference type="Proteomes" id="UP000237846"/>
    </source>
</evidence>
<dbReference type="EMBL" id="PVZC01000001">
    <property type="protein sequence ID" value="PRY02123.1"/>
    <property type="molecule type" value="Genomic_DNA"/>
</dbReference>
<comment type="caution">
    <text evidence="3">The sequence shown here is derived from an EMBL/GenBank/DDBJ whole genome shotgun (WGS) entry which is preliminary data.</text>
</comment>
<organism evidence="3 4">
    <name type="scientific">Allonocardiopsis opalescens</name>
    <dbReference type="NCBI Taxonomy" id="1144618"/>
    <lineage>
        <taxon>Bacteria</taxon>
        <taxon>Bacillati</taxon>
        <taxon>Actinomycetota</taxon>
        <taxon>Actinomycetes</taxon>
        <taxon>Streptosporangiales</taxon>
        <taxon>Allonocardiopsis</taxon>
    </lineage>
</organism>
<evidence type="ECO:0000256" key="1">
    <source>
        <dbReference type="SAM" id="MobiDB-lite"/>
    </source>
</evidence>
<evidence type="ECO:0000259" key="2">
    <source>
        <dbReference type="Pfam" id="PF01717"/>
    </source>
</evidence>
<dbReference type="InterPro" id="IPR002629">
    <property type="entry name" value="Met_Synth_C/arc"/>
</dbReference>
<dbReference type="GO" id="GO:0009086">
    <property type="term" value="P:methionine biosynthetic process"/>
    <property type="evidence" value="ECO:0007669"/>
    <property type="project" value="InterPro"/>
</dbReference>
<dbReference type="SUPFAM" id="SSF51726">
    <property type="entry name" value="UROD/MetE-like"/>
    <property type="match status" value="1"/>
</dbReference>
<dbReference type="OrthoDB" id="5242426at2"/>
<name>A0A2T0QE47_9ACTN</name>
<dbReference type="Pfam" id="PF01717">
    <property type="entry name" value="Meth_synt_2"/>
    <property type="match status" value="1"/>
</dbReference>
<gene>
    <name evidence="3" type="ORF">CLV72_101723</name>
</gene>
<keyword evidence="4" id="KW-1185">Reference proteome</keyword>
<dbReference type="GO" id="GO:0008270">
    <property type="term" value="F:zinc ion binding"/>
    <property type="evidence" value="ECO:0007669"/>
    <property type="project" value="InterPro"/>
</dbReference>
<feature type="domain" description="Cobalamin-independent methionine synthase MetE C-terminal/archaeal" evidence="2">
    <location>
        <begin position="14"/>
        <end position="339"/>
    </location>
</feature>
<feature type="region of interest" description="Disordered" evidence="1">
    <location>
        <begin position="1"/>
        <end position="21"/>
    </location>
</feature>
<sequence>MSEQREYPWGPAAATGVGSLPGEDPAEAVRIVFGELPELPHLPELPARGVGADMVGRTAGMLVEIPVEVRPSGWRVADRPGRDLARAASHLGRDLDALEEHAGTYTGPMKIQVAGVWTLAATVEGRSGDRLLADGGAVRDLAASLAEGVAAHIERVRRRVPGARLLVQVDEPALPGVLAGTVPTASGFGRLRAVPEPDAEDALRTLLDAVRAAGAAPAVHCCAPGAPIGLLRGAGADALSLDLSLVRRADYDAIGAAVEAGTGFLLGVFPGTDGGDTRVRTADLSDPAANVSVIRELWRRLGFAPDQLARAVAVTPACGLAGASPGRARAVLAACVRGARALRDAPE</sequence>
<dbReference type="InterPro" id="IPR038071">
    <property type="entry name" value="UROD/MetE-like_sf"/>
</dbReference>
<dbReference type="RefSeq" id="WP_106239105.1">
    <property type="nucleotide sequence ID" value="NZ_PVZC01000001.1"/>
</dbReference>
<reference evidence="3 4" key="1">
    <citation type="submission" date="2018-03" db="EMBL/GenBank/DDBJ databases">
        <title>Genomic Encyclopedia of Archaeal and Bacterial Type Strains, Phase II (KMG-II): from individual species to whole genera.</title>
        <authorList>
            <person name="Goeker M."/>
        </authorList>
    </citation>
    <scope>NUCLEOTIDE SEQUENCE [LARGE SCALE GENOMIC DNA]</scope>
    <source>
        <strain evidence="3 4">DSM 45601</strain>
    </source>
</reference>
<protein>
    <submittedName>
        <fullName evidence="3">Cobalamin-independent methionine synthase catalytic subunit</fullName>
    </submittedName>
</protein>
<dbReference type="Proteomes" id="UP000237846">
    <property type="component" value="Unassembled WGS sequence"/>
</dbReference>
<dbReference type="Gene3D" id="3.20.20.210">
    <property type="match status" value="1"/>
</dbReference>
<proteinExistence type="predicted"/>
<evidence type="ECO:0000313" key="3">
    <source>
        <dbReference type="EMBL" id="PRY02123.1"/>
    </source>
</evidence>
<dbReference type="CDD" id="cd03310">
    <property type="entry name" value="CIMS_like"/>
    <property type="match status" value="1"/>
</dbReference>
<dbReference type="AlphaFoldDB" id="A0A2T0QE47"/>
<dbReference type="GO" id="GO:0003871">
    <property type="term" value="F:5-methyltetrahydropteroyltriglutamate-homocysteine S-methyltransferase activity"/>
    <property type="evidence" value="ECO:0007669"/>
    <property type="project" value="InterPro"/>
</dbReference>